<keyword evidence="2" id="KW-0812">Transmembrane</keyword>
<proteinExistence type="predicted"/>
<evidence type="ECO:0000313" key="3">
    <source>
        <dbReference type="EMBL" id="PLW44190.1"/>
    </source>
</evidence>
<keyword evidence="2" id="KW-1133">Transmembrane helix</keyword>
<keyword evidence="2" id="KW-0472">Membrane</keyword>
<feature type="transmembrane region" description="Helical" evidence="2">
    <location>
        <begin position="652"/>
        <end position="672"/>
    </location>
</feature>
<keyword evidence="4" id="KW-1185">Reference proteome</keyword>
<evidence type="ECO:0008006" key="5">
    <source>
        <dbReference type="Google" id="ProtNLM"/>
    </source>
</evidence>
<protein>
    <recommendedName>
        <fullName evidence="5">DUF1365 domain-containing protein</fullName>
    </recommendedName>
</protein>
<gene>
    <name evidence="3" type="ORF">PCANC_13406</name>
</gene>
<dbReference type="Pfam" id="PF07103">
    <property type="entry name" value="DUF1365"/>
    <property type="match status" value="1"/>
</dbReference>
<dbReference type="Proteomes" id="UP000235388">
    <property type="component" value="Unassembled WGS sequence"/>
</dbReference>
<dbReference type="STRING" id="200324.A0A2N5V2G7"/>
<sequence>MSTSDLIVRSLIPISPKSITLLDLILPPILICLSIAIFDIQYYNKKLNKLVLLNSHLFNNQTQHARFIPKKHQFNYSLIQFGVHLDHLEQHELDIPHLFRYLNNNNNNNNNKQHQNTYHLNPFTWLLNTLHIFEIKPQSYFKSSSSTPPHSIKASLFNQLETLFHIPNPDHHIGKVYLISMPTYLGFTSINPLSIYFCYEKPEESSKSARHPPLKYVILDVQNTFDERHSYLLTVGIDELTPSQSSEFQHEWIVPRAFHVSPFNDRKGSYKVSLSDPFSDTHPDQDGSDAINLKVKILLLTASGEKKFMATLRGTGVPFTARNLLGMWLRYPVVLFLTSARIIYESFKLHMGRPRLNVYPRPEPAFDPQFAATKGPNPIQQGATIGATGWQKPDWRTKWAQNIVVDYLTRRVADSHHDIVPLHPSNPTTTLSSSAEKEVSSLGSFVDLGTSSHDDDDDDDEISEDDMDRKNMQQDSSGGHITVVLQPADRTQETIVISPPHAPNEHDSVGSETLTIEYGSPSFFLDLLLYPTPSLAQLICEESEGTWKVSSVELFRRVFSEGTGAEGVYERGPVRLGRASGLLGRWINGLRSVYFRWLLAFIPAHESHTGPLRRRASWFPPPHFVPIHEPFTAPRSSPLDLPSLHASNHATSLRICLLLAHSIVAQLVYYWLFNRLLRFRFVHPTHPWLVLKRAVFHANRIPLSPSSHG</sequence>
<dbReference type="AlphaFoldDB" id="A0A2N5V2G7"/>
<organism evidence="3 4">
    <name type="scientific">Puccinia coronata f. sp. avenae</name>
    <dbReference type="NCBI Taxonomy" id="200324"/>
    <lineage>
        <taxon>Eukaryota</taxon>
        <taxon>Fungi</taxon>
        <taxon>Dikarya</taxon>
        <taxon>Basidiomycota</taxon>
        <taxon>Pucciniomycotina</taxon>
        <taxon>Pucciniomycetes</taxon>
        <taxon>Pucciniales</taxon>
        <taxon>Pucciniaceae</taxon>
        <taxon>Puccinia</taxon>
    </lineage>
</organism>
<evidence type="ECO:0000256" key="1">
    <source>
        <dbReference type="SAM" id="MobiDB-lite"/>
    </source>
</evidence>
<feature type="compositionally biased region" description="Acidic residues" evidence="1">
    <location>
        <begin position="454"/>
        <end position="466"/>
    </location>
</feature>
<accession>A0A2N5V2G7</accession>
<evidence type="ECO:0000313" key="4">
    <source>
        <dbReference type="Proteomes" id="UP000235388"/>
    </source>
</evidence>
<dbReference type="InterPro" id="IPR010775">
    <property type="entry name" value="DUF1365"/>
</dbReference>
<reference evidence="3 4" key="1">
    <citation type="submission" date="2017-11" db="EMBL/GenBank/DDBJ databases">
        <title>De novo assembly and phasing of dikaryotic genomes from two isolates of Puccinia coronata f. sp. avenae, the causal agent of oat crown rust.</title>
        <authorList>
            <person name="Miller M.E."/>
            <person name="Zhang Y."/>
            <person name="Omidvar V."/>
            <person name="Sperschneider J."/>
            <person name="Schwessinger B."/>
            <person name="Raley C."/>
            <person name="Palmer J.M."/>
            <person name="Garnica D."/>
            <person name="Upadhyaya N."/>
            <person name="Rathjen J."/>
            <person name="Taylor J.M."/>
            <person name="Park R.F."/>
            <person name="Dodds P.N."/>
            <person name="Hirsch C.D."/>
            <person name="Kianian S.F."/>
            <person name="Figueroa M."/>
        </authorList>
    </citation>
    <scope>NUCLEOTIDE SEQUENCE [LARGE SCALE GENOMIC DNA]</scope>
    <source>
        <strain evidence="3">12NC29</strain>
    </source>
</reference>
<evidence type="ECO:0000256" key="2">
    <source>
        <dbReference type="SAM" id="Phobius"/>
    </source>
</evidence>
<comment type="caution">
    <text evidence="3">The sequence shown here is derived from an EMBL/GenBank/DDBJ whole genome shotgun (WGS) entry which is preliminary data.</text>
</comment>
<feature type="transmembrane region" description="Helical" evidence="2">
    <location>
        <begin position="21"/>
        <end position="43"/>
    </location>
</feature>
<dbReference type="PANTHER" id="PTHR33973">
    <property type="entry name" value="OS07G0153300 PROTEIN"/>
    <property type="match status" value="1"/>
</dbReference>
<dbReference type="EMBL" id="PGCJ01000139">
    <property type="protein sequence ID" value="PLW44190.1"/>
    <property type="molecule type" value="Genomic_DNA"/>
</dbReference>
<dbReference type="OrthoDB" id="3340520at2759"/>
<feature type="region of interest" description="Disordered" evidence="1">
    <location>
        <begin position="445"/>
        <end position="480"/>
    </location>
</feature>
<dbReference type="PANTHER" id="PTHR33973:SF4">
    <property type="entry name" value="OS07G0153300 PROTEIN"/>
    <property type="match status" value="1"/>
</dbReference>
<name>A0A2N5V2G7_9BASI</name>